<dbReference type="EMBL" id="CABDUW010004270">
    <property type="protein sequence ID" value="VTJ90230.1"/>
    <property type="molecule type" value="Genomic_DNA"/>
</dbReference>
<comment type="caution">
    <text evidence="2">The sequence shown here is derived from an EMBL/GenBank/DDBJ whole genome shotgun (WGS) entry which is preliminary data.</text>
</comment>
<feature type="non-terminal residue" evidence="2">
    <location>
        <position position="1"/>
    </location>
</feature>
<organism evidence="2 3">
    <name type="scientific">Marmota monax</name>
    <name type="common">Woodchuck</name>
    <dbReference type="NCBI Taxonomy" id="9995"/>
    <lineage>
        <taxon>Eukaryota</taxon>
        <taxon>Metazoa</taxon>
        <taxon>Chordata</taxon>
        <taxon>Craniata</taxon>
        <taxon>Vertebrata</taxon>
        <taxon>Euteleostomi</taxon>
        <taxon>Mammalia</taxon>
        <taxon>Eutheria</taxon>
        <taxon>Euarchontoglires</taxon>
        <taxon>Glires</taxon>
        <taxon>Rodentia</taxon>
        <taxon>Sciuromorpha</taxon>
        <taxon>Sciuridae</taxon>
        <taxon>Xerinae</taxon>
        <taxon>Marmotini</taxon>
        <taxon>Marmota</taxon>
    </lineage>
</organism>
<feature type="region of interest" description="Disordered" evidence="1">
    <location>
        <begin position="40"/>
        <end position="91"/>
    </location>
</feature>
<evidence type="ECO:0000256" key="1">
    <source>
        <dbReference type="SAM" id="MobiDB-lite"/>
    </source>
</evidence>
<dbReference type="Proteomes" id="UP000335636">
    <property type="component" value="Unassembled WGS sequence"/>
</dbReference>
<evidence type="ECO:0000313" key="2">
    <source>
        <dbReference type="EMBL" id="VTJ90230.1"/>
    </source>
</evidence>
<feature type="compositionally biased region" description="Basic and acidic residues" evidence="1">
    <location>
        <begin position="79"/>
        <end position="91"/>
    </location>
</feature>
<reference evidence="2" key="1">
    <citation type="submission" date="2019-04" db="EMBL/GenBank/DDBJ databases">
        <authorList>
            <person name="Alioto T."/>
            <person name="Alioto T."/>
        </authorList>
    </citation>
    <scope>NUCLEOTIDE SEQUENCE [LARGE SCALE GENOMIC DNA]</scope>
</reference>
<feature type="compositionally biased region" description="Polar residues" evidence="1">
    <location>
        <begin position="66"/>
        <end position="76"/>
    </location>
</feature>
<evidence type="ECO:0000313" key="3">
    <source>
        <dbReference type="Proteomes" id="UP000335636"/>
    </source>
</evidence>
<accession>A0A5E4D910</accession>
<name>A0A5E4D910_MARMO</name>
<proteinExistence type="predicted"/>
<keyword evidence="3" id="KW-1185">Reference proteome</keyword>
<dbReference type="AlphaFoldDB" id="A0A5E4D910"/>
<gene>
    <name evidence="2" type="ORF">MONAX_5E039551</name>
</gene>
<protein>
    <submittedName>
        <fullName evidence="2">Uncharacterized protein</fullName>
    </submittedName>
</protein>
<sequence length="91" mass="9440">FFKGSKPTDYGGLIQQVLSEGWTLLAGGPESHTTDALATVQTRGSESAAGNFAARGRRPNGVGAGSSLQDSASQPPGEQPRDHTATPRLDF</sequence>